<keyword evidence="9" id="KW-1185">Reference proteome</keyword>
<feature type="region of interest" description="Disordered" evidence="6">
    <location>
        <begin position="105"/>
        <end position="168"/>
    </location>
</feature>
<feature type="region of interest" description="Disordered" evidence="6">
    <location>
        <begin position="216"/>
        <end position="263"/>
    </location>
</feature>
<feature type="compositionally biased region" description="Polar residues" evidence="6">
    <location>
        <begin position="242"/>
        <end position="256"/>
    </location>
</feature>
<dbReference type="AlphaFoldDB" id="A0A1X7RFY4"/>
<dbReference type="Pfam" id="PF06839">
    <property type="entry name" value="Zn_ribbon_GRF"/>
    <property type="match status" value="1"/>
</dbReference>
<name>A0A1X7RFY4_ZYMT9</name>
<sequence>MQRGRFTSSNRGGEWAGRGKSRGRGRGRGGFGKSTQPKGLFENGSWLCNCTPRLPAVRFQVKKEGANKGRFFYTCQETEPKRCDFFLWNEDAQPREAAAVLNNSRNEPVRDTAGAQQEGWAAGRGVEAKRHVVVREDSPTPTPSPSPVRTGGKRTSHQANLDISDDDWDLDGKEEAELARVADSLETPHKAVKTGVYATPGTTGRTSRTLPWLTESTASMSTPSSSAQKSLGEYFGTPSKPPTQSLRQASSSTIGHHSSMDIERGTQAKILPLERPHFNHEPTQAPSLHTTASPSTTPFLTTQVLPLLSSLPADKISAIHDILANHDLRYQGVIKGREIARAALQGKERRIAELEERVVGLEGEREVLRGIVAGFRRGANGGGGESVDDEL</sequence>
<keyword evidence="2 4" id="KW-0863">Zinc-finger</keyword>
<feature type="compositionally biased region" description="Polar residues" evidence="6">
    <location>
        <begin position="1"/>
        <end position="11"/>
    </location>
</feature>
<keyword evidence="5" id="KW-0175">Coiled coil</keyword>
<evidence type="ECO:0000313" key="8">
    <source>
        <dbReference type="EMBL" id="SMQ46322.1"/>
    </source>
</evidence>
<evidence type="ECO:0000256" key="2">
    <source>
        <dbReference type="ARBA" id="ARBA00022771"/>
    </source>
</evidence>
<dbReference type="EMBL" id="LT853692">
    <property type="protein sequence ID" value="SMQ46322.1"/>
    <property type="molecule type" value="Genomic_DNA"/>
</dbReference>
<feature type="compositionally biased region" description="Basic and acidic residues" evidence="6">
    <location>
        <begin position="126"/>
        <end position="138"/>
    </location>
</feature>
<feature type="region of interest" description="Disordered" evidence="6">
    <location>
        <begin position="1"/>
        <end position="38"/>
    </location>
</feature>
<evidence type="ECO:0000256" key="1">
    <source>
        <dbReference type="ARBA" id="ARBA00022723"/>
    </source>
</evidence>
<dbReference type="Proteomes" id="UP000215127">
    <property type="component" value="Chromosome 1"/>
</dbReference>
<feature type="domain" description="GRF-type" evidence="7">
    <location>
        <begin position="48"/>
        <end position="92"/>
    </location>
</feature>
<reference evidence="8 9" key="1">
    <citation type="submission" date="2016-06" db="EMBL/GenBank/DDBJ databases">
        <authorList>
            <person name="Kjaerup R.B."/>
            <person name="Dalgaard T.S."/>
            <person name="Juul-Madsen H.R."/>
        </authorList>
    </citation>
    <scope>NUCLEOTIDE SEQUENCE [LARGE SCALE GENOMIC DNA]</scope>
</reference>
<evidence type="ECO:0000256" key="3">
    <source>
        <dbReference type="ARBA" id="ARBA00022833"/>
    </source>
</evidence>
<accession>A0A1X7RFY4</accession>
<dbReference type="GO" id="GO:0008270">
    <property type="term" value="F:zinc ion binding"/>
    <property type="evidence" value="ECO:0007669"/>
    <property type="project" value="UniProtKB-KW"/>
</dbReference>
<evidence type="ECO:0000256" key="6">
    <source>
        <dbReference type="SAM" id="MobiDB-lite"/>
    </source>
</evidence>
<proteinExistence type="predicted"/>
<organism evidence="8 9">
    <name type="scientific">Zymoseptoria tritici (strain ST99CH_3D7)</name>
    <dbReference type="NCBI Taxonomy" id="1276538"/>
    <lineage>
        <taxon>Eukaryota</taxon>
        <taxon>Fungi</taxon>
        <taxon>Dikarya</taxon>
        <taxon>Ascomycota</taxon>
        <taxon>Pezizomycotina</taxon>
        <taxon>Dothideomycetes</taxon>
        <taxon>Dothideomycetidae</taxon>
        <taxon>Mycosphaerellales</taxon>
        <taxon>Mycosphaerellaceae</taxon>
        <taxon>Zymoseptoria</taxon>
    </lineage>
</organism>
<dbReference type="STRING" id="1276538.A0A1X7RFY4"/>
<keyword evidence="1" id="KW-0479">Metal-binding</keyword>
<feature type="coiled-coil region" evidence="5">
    <location>
        <begin position="337"/>
        <end position="371"/>
    </location>
</feature>
<evidence type="ECO:0000313" key="9">
    <source>
        <dbReference type="Proteomes" id="UP000215127"/>
    </source>
</evidence>
<evidence type="ECO:0000256" key="4">
    <source>
        <dbReference type="PROSITE-ProRule" id="PRU01343"/>
    </source>
</evidence>
<dbReference type="PROSITE" id="PS51999">
    <property type="entry name" value="ZF_GRF"/>
    <property type="match status" value="1"/>
</dbReference>
<feature type="compositionally biased region" description="Low complexity" evidence="6">
    <location>
        <begin position="216"/>
        <end position="230"/>
    </location>
</feature>
<protein>
    <recommendedName>
        <fullName evidence="7">GRF-type domain-containing protein</fullName>
    </recommendedName>
</protein>
<evidence type="ECO:0000259" key="7">
    <source>
        <dbReference type="PROSITE" id="PS51999"/>
    </source>
</evidence>
<keyword evidence="3" id="KW-0862">Zinc</keyword>
<dbReference type="InterPro" id="IPR010666">
    <property type="entry name" value="Znf_GRF"/>
</dbReference>
<evidence type="ECO:0000256" key="5">
    <source>
        <dbReference type="SAM" id="Coils"/>
    </source>
</evidence>
<gene>
    <name evidence="8" type="ORF">ZT3D7_G1468</name>
</gene>